<dbReference type="GO" id="GO:0046872">
    <property type="term" value="F:metal ion binding"/>
    <property type="evidence" value="ECO:0007669"/>
    <property type="project" value="UniProtKB-KW"/>
</dbReference>
<evidence type="ECO:0000256" key="3">
    <source>
        <dbReference type="ARBA" id="ARBA00023004"/>
    </source>
</evidence>
<dbReference type="Pfam" id="PF21342">
    <property type="entry name" value="SoxA-TsdA_cyt-c"/>
    <property type="match status" value="1"/>
</dbReference>
<accession>A0AB39AUB1</accession>
<keyword evidence="1 4" id="KW-0349">Heme</keyword>
<evidence type="ECO:0000313" key="6">
    <source>
        <dbReference type="EMBL" id="XDH88830.1"/>
    </source>
</evidence>
<dbReference type="EMBL" id="CP162514">
    <property type="protein sequence ID" value="XDH88830.1"/>
    <property type="molecule type" value="Genomic_DNA"/>
</dbReference>
<dbReference type="PANTHER" id="PTHR35008">
    <property type="entry name" value="BLL4482 PROTEIN-RELATED"/>
    <property type="match status" value="1"/>
</dbReference>
<organism evidence="6">
    <name type="scientific">Pseudoalteromonas sp. SD03</name>
    <dbReference type="NCBI Taxonomy" id="3231719"/>
    <lineage>
        <taxon>Bacteria</taxon>
        <taxon>Pseudomonadati</taxon>
        <taxon>Pseudomonadota</taxon>
        <taxon>Gammaproteobacteria</taxon>
        <taxon>Alteromonadales</taxon>
        <taxon>Pseudoalteromonadaceae</taxon>
        <taxon>Pseudoalteromonas</taxon>
    </lineage>
</organism>
<evidence type="ECO:0000256" key="1">
    <source>
        <dbReference type="ARBA" id="ARBA00022617"/>
    </source>
</evidence>
<evidence type="ECO:0000256" key="4">
    <source>
        <dbReference type="PROSITE-ProRule" id="PRU00433"/>
    </source>
</evidence>
<dbReference type="RefSeq" id="WP_368485514.1">
    <property type="nucleotide sequence ID" value="NZ_CP162514.1"/>
</dbReference>
<dbReference type="Gene3D" id="1.10.760.10">
    <property type="entry name" value="Cytochrome c-like domain"/>
    <property type="match status" value="2"/>
</dbReference>
<keyword evidence="3 4" id="KW-0408">Iron</keyword>
<gene>
    <name evidence="6" type="ORF">ABZP26_06560</name>
</gene>
<dbReference type="SUPFAM" id="SSF46626">
    <property type="entry name" value="Cytochrome c"/>
    <property type="match status" value="2"/>
</dbReference>
<dbReference type="AlphaFoldDB" id="A0AB39AUB1"/>
<dbReference type="InterPro" id="IPR036909">
    <property type="entry name" value="Cyt_c-like_dom_sf"/>
</dbReference>
<keyword evidence="2 4" id="KW-0479">Metal-binding</keyword>
<dbReference type="GO" id="GO:0020037">
    <property type="term" value="F:heme binding"/>
    <property type="evidence" value="ECO:0007669"/>
    <property type="project" value="InterPro"/>
</dbReference>
<dbReference type="InterPro" id="IPR009056">
    <property type="entry name" value="Cyt_c-like_dom"/>
</dbReference>
<dbReference type="GO" id="GO:0009055">
    <property type="term" value="F:electron transfer activity"/>
    <property type="evidence" value="ECO:0007669"/>
    <property type="project" value="InterPro"/>
</dbReference>
<dbReference type="InterPro" id="IPR051459">
    <property type="entry name" value="Cytochrome_c-type_DH"/>
</dbReference>
<feature type="domain" description="Cytochrome c" evidence="5">
    <location>
        <begin position="186"/>
        <end position="271"/>
    </location>
</feature>
<proteinExistence type="predicted"/>
<name>A0AB39AUB1_9GAMM</name>
<reference evidence="6" key="1">
    <citation type="submission" date="2024-07" db="EMBL/GenBank/DDBJ databases">
        <authorList>
            <person name="Jiang Y."/>
            <person name="Qin Q."/>
        </authorList>
    </citation>
    <scope>NUCLEOTIDE SEQUENCE</scope>
    <source>
        <strain evidence="6">SD03</strain>
    </source>
</reference>
<evidence type="ECO:0000259" key="5">
    <source>
        <dbReference type="PROSITE" id="PS51007"/>
    </source>
</evidence>
<sequence length="293" mass="32562">MFKVHFSVVFATLFTLPVCSQEAQTQSLVQKALSNAPTIINLSANHPNTLVTPAINELDASPESDLIRYGRLLIIDTYKQLPNNVNNKLNCSTCHLNEGRVAKAAPYVGMNVVYPKYRSRNAKINTIEDRINGCFQRSMNGQPLPTNSVHMRAIVSYMNFLSQNIKTKDDLQDNTGFVTINKELIPNADNGKTLYIQHCTSCHQLDGQGFYPNNTYMFPAIAGSQSFNDGAGMARTYTAAAFIKGNMPLGQEGMLTEQQAVDIAYYFSHLERPIFANKADDWPKGGAPKDVRR</sequence>
<dbReference type="Pfam" id="PF00034">
    <property type="entry name" value="Cytochrom_C"/>
    <property type="match status" value="1"/>
</dbReference>
<protein>
    <submittedName>
        <fullName evidence="6">C-type cytochrome</fullName>
    </submittedName>
</protein>
<evidence type="ECO:0000256" key="2">
    <source>
        <dbReference type="ARBA" id="ARBA00022723"/>
    </source>
</evidence>
<dbReference type="PROSITE" id="PS51007">
    <property type="entry name" value="CYTC"/>
    <property type="match status" value="1"/>
</dbReference>
<dbReference type="PANTHER" id="PTHR35008:SF8">
    <property type="entry name" value="ALCOHOL DEHYDROGENASE CYTOCHROME C SUBUNIT"/>
    <property type="match status" value="1"/>
</dbReference>